<dbReference type="EMBL" id="BPLQ01003034">
    <property type="protein sequence ID" value="GIX97374.1"/>
    <property type="molecule type" value="Genomic_DNA"/>
</dbReference>
<evidence type="ECO:0000313" key="1">
    <source>
        <dbReference type="EMBL" id="GIX97374.1"/>
    </source>
</evidence>
<dbReference type="EMBL" id="BPLQ01003034">
    <property type="protein sequence ID" value="GIX97394.1"/>
    <property type="molecule type" value="Genomic_DNA"/>
</dbReference>
<proteinExistence type="predicted"/>
<keyword evidence="3" id="KW-1185">Reference proteome</keyword>
<evidence type="ECO:0000313" key="2">
    <source>
        <dbReference type="EMBL" id="GIX97394.1"/>
    </source>
</evidence>
<evidence type="ECO:0000313" key="3">
    <source>
        <dbReference type="Proteomes" id="UP001054837"/>
    </source>
</evidence>
<comment type="caution">
    <text evidence="2">The sequence shown here is derived from an EMBL/GenBank/DDBJ whole genome shotgun (WGS) entry which is preliminary data.</text>
</comment>
<gene>
    <name evidence="1" type="ORF">CDAR_473071</name>
    <name evidence="2" type="ORF">CDAR_473191</name>
</gene>
<protein>
    <submittedName>
        <fullName evidence="2">Uncharacterized protein</fullName>
    </submittedName>
</protein>
<name>A0AAV4PNF8_9ARAC</name>
<dbReference type="Proteomes" id="UP001054837">
    <property type="component" value="Unassembled WGS sequence"/>
</dbReference>
<accession>A0AAV4PNF8</accession>
<sequence length="86" mass="9580">MPPKEGPVALAFIGRAQPITEGRGSKFLIFFWTRQLYGFAGHSEARGVERSNGALSHHATLHWIRLFLITLLQTSISEMNGDISNK</sequence>
<reference evidence="2 3" key="1">
    <citation type="submission" date="2021-06" db="EMBL/GenBank/DDBJ databases">
        <title>Caerostris darwini draft genome.</title>
        <authorList>
            <person name="Kono N."/>
            <person name="Arakawa K."/>
        </authorList>
    </citation>
    <scope>NUCLEOTIDE SEQUENCE [LARGE SCALE GENOMIC DNA]</scope>
</reference>
<dbReference type="AlphaFoldDB" id="A0AAV4PNF8"/>
<organism evidence="2 3">
    <name type="scientific">Caerostris darwini</name>
    <dbReference type="NCBI Taxonomy" id="1538125"/>
    <lineage>
        <taxon>Eukaryota</taxon>
        <taxon>Metazoa</taxon>
        <taxon>Ecdysozoa</taxon>
        <taxon>Arthropoda</taxon>
        <taxon>Chelicerata</taxon>
        <taxon>Arachnida</taxon>
        <taxon>Araneae</taxon>
        <taxon>Araneomorphae</taxon>
        <taxon>Entelegynae</taxon>
        <taxon>Araneoidea</taxon>
        <taxon>Araneidae</taxon>
        <taxon>Caerostris</taxon>
    </lineage>
</organism>